<keyword evidence="3" id="KW-1185">Reference proteome</keyword>
<feature type="region of interest" description="Disordered" evidence="1">
    <location>
        <begin position="655"/>
        <end position="703"/>
    </location>
</feature>
<proteinExistence type="predicted"/>
<feature type="compositionally biased region" description="Basic and acidic residues" evidence="1">
    <location>
        <begin position="508"/>
        <end position="522"/>
    </location>
</feature>
<gene>
    <name evidence="2" type="ORF">EX30DRAFT_392030</name>
</gene>
<dbReference type="EMBL" id="ML220112">
    <property type="protein sequence ID" value="TGZ84596.1"/>
    <property type="molecule type" value="Genomic_DNA"/>
</dbReference>
<feature type="region of interest" description="Disordered" evidence="1">
    <location>
        <begin position="341"/>
        <end position="400"/>
    </location>
</feature>
<feature type="compositionally biased region" description="Basic and acidic residues" evidence="1">
    <location>
        <begin position="723"/>
        <end position="733"/>
    </location>
</feature>
<feature type="region of interest" description="Disordered" evidence="1">
    <location>
        <begin position="854"/>
        <end position="896"/>
    </location>
</feature>
<feature type="compositionally biased region" description="Basic residues" evidence="1">
    <location>
        <begin position="344"/>
        <end position="355"/>
    </location>
</feature>
<feature type="compositionally biased region" description="Polar residues" evidence="1">
    <location>
        <begin position="854"/>
        <end position="870"/>
    </location>
</feature>
<dbReference type="Proteomes" id="UP000298138">
    <property type="component" value="Unassembled WGS sequence"/>
</dbReference>
<sequence>MSNTTQSGPLLEGISRKAYSTHPPDKKRTTASGSANADVLNHYIKLAHSLPAINLSDDEEFTGHVDTILEAVQLEVGHLGLEERLKYTEWANNTKAMKLSGIMYGGFMQMNTNTRSDQAGAQLDIFYLLNDLLAGLYLPIRKAIQSLFSALPSSTRSALWILSIHRASLSPGGADLIPFAVLPTMANTSEDCELLMDALDKFGGISVTKNGWLQMDWAEAAIESILDNVQKGWPLAWEKENDGTEDKEWEDMSEKEKETEWKREEGHVVKAFTLAFANHILFATSGVFVRASVELMAIWQRVLAQAFGGFQTTILELHTLDSGPTSADSDYVQEQRVILTPASTKRKKKRSQKSQRSKEKYREKKKLRKQQRTANGDVSIQLRGSHPTKPETCGEEREPEGDVSILFTPIGDKVLDLGCDGRETKDGVERRVTAKCGLETTVEELGVSDPPNLLGMKPDSTKHGLVEVLRNQSSLNGCPKAEISPLTQTQSPSTACIAENFQQAISKDENTSTDITKSEPAHHYSLANNKEGLSLGATRTNEHHDYTTSVPVPEANSTSPRLSTWNPMKKLLPTKKVFIAVPSQIFQKYLPSCQKLMIESDPMGNNPEDTVTKHDELIYTSKTHSHAKGHDTPTQTASSFIKGPVEDALAPALIDTTSSPYRSPQRFSTTSSPDYHPSTPRSRASSNSTVSTTRSQSYRAREVPIETSKWGRKIMQLLKPETQAEKVAHKDQYEGSSQMNQRPDVRHSGESDVGARDIIRANIAEDYGLGQIYKDLININHLDFPRNWGLVDSRERSSFFPSIPDDETFLEMGYPLRRTFSDISPCDVPSLWDDDSDSETMIEADTLSATSSAVDVNQQPSPTMANQLITDNGPKESRPGETMPVSTAVGQKGTQEQEYSGDITNWVRVKLMDSMKLGVVASGGMVL</sequence>
<dbReference type="InParanoid" id="A0A4S2N632"/>
<feature type="region of interest" description="Disordered" evidence="1">
    <location>
        <begin position="723"/>
        <end position="751"/>
    </location>
</feature>
<evidence type="ECO:0000313" key="3">
    <source>
        <dbReference type="Proteomes" id="UP000298138"/>
    </source>
</evidence>
<dbReference type="AlphaFoldDB" id="A0A4S2N632"/>
<name>A0A4S2N632_9PEZI</name>
<feature type="compositionally biased region" description="Polar residues" evidence="1">
    <location>
        <begin position="655"/>
        <end position="698"/>
    </location>
</feature>
<evidence type="ECO:0000313" key="2">
    <source>
        <dbReference type="EMBL" id="TGZ84596.1"/>
    </source>
</evidence>
<protein>
    <submittedName>
        <fullName evidence="2">Uncharacterized protein</fullName>
    </submittedName>
</protein>
<feature type="region of interest" description="Disordered" evidence="1">
    <location>
        <begin position="1"/>
        <end position="33"/>
    </location>
</feature>
<feature type="compositionally biased region" description="Polar residues" evidence="1">
    <location>
        <begin position="884"/>
        <end position="896"/>
    </location>
</feature>
<reference evidence="2 3" key="1">
    <citation type="submission" date="2019-04" db="EMBL/GenBank/DDBJ databases">
        <title>Comparative genomics and transcriptomics to analyze fruiting body development in filamentous ascomycetes.</title>
        <authorList>
            <consortium name="DOE Joint Genome Institute"/>
            <person name="Lutkenhaus R."/>
            <person name="Traeger S."/>
            <person name="Breuer J."/>
            <person name="Kuo A."/>
            <person name="Lipzen A."/>
            <person name="Pangilinan J."/>
            <person name="Dilworth D."/>
            <person name="Sandor L."/>
            <person name="Poggeler S."/>
            <person name="Barry K."/>
            <person name="Grigoriev I.V."/>
            <person name="Nowrousian M."/>
        </authorList>
    </citation>
    <scope>NUCLEOTIDE SEQUENCE [LARGE SCALE GENOMIC DNA]</scope>
    <source>
        <strain evidence="2 3">CBS 389.68</strain>
    </source>
</reference>
<evidence type="ECO:0000256" key="1">
    <source>
        <dbReference type="SAM" id="MobiDB-lite"/>
    </source>
</evidence>
<feature type="region of interest" description="Disordered" evidence="1">
    <location>
        <begin position="508"/>
        <end position="528"/>
    </location>
</feature>
<organism evidence="2 3">
    <name type="scientific">Ascodesmis nigricans</name>
    <dbReference type="NCBI Taxonomy" id="341454"/>
    <lineage>
        <taxon>Eukaryota</taxon>
        <taxon>Fungi</taxon>
        <taxon>Dikarya</taxon>
        <taxon>Ascomycota</taxon>
        <taxon>Pezizomycotina</taxon>
        <taxon>Pezizomycetes</taxon>
        <taxon>Pezizales</taxon>
        <taxon>Ascodesmidaceae</taxon>
        <taxon>Ascodesmis</taxon>
    </lineage>
</organism>
<accession>A0A4S2N632</accession>